<keyword evidence="10" id="KW-1185">Reference proteome</keyword>
<dbReference type="Proteomes" id="UP000812966">
    <property type="component" value="Unassembled WGS sequence"/>
</dbReference>
<comment type="subcellular location">
    <subcellularLocation>
        <location evidence="1">Membrane</location>
        <topology evidence="1">Multi-pass membrane protein</topology>
    </subcellularLocation>
</comment>
<feature type="domain" description="Peptidase S54 rhomboid" evidence="8">
    <location>
        <begin position="271"/>
        <end position="411"/>
    </location>
</feature>
<dbReference type="InterPro" id="IPR022764">
    <property type="entry name" value="Peptidase_S54_rhomboid_dom"/>
</dbReference>
<gene>
    <name evidence="9" type="ORF">FFLO_03963</name>
</gene>
<dbReference type="SUPFAM" id="SSF144091">
    <property type="entry name" value="Rhomboid-like"/>
    <property type="match status" value="2"/>
</dbReference>
<comment type="caution">
    <text evidence="9">The sequence shown here is derived from an EMBL/GenBank/DDBJ whole genome shotgun (WGS) entry which is preliminary data.</text>
</comment>
<dbReference type="GO" id="GO:0004252">
    <property type="term" value="F:serine-type endopeptidase activity"/>
    <property type="evidence" value="ECO:0007669"/>
    <property type="project" value="InterPro"/>
</dbReference>
<evidence type="ECO:0000313" key="9">
    <source>
        <dbReference type="EMBL" id="KAG7531956.1"/>
    </source>
</evidence>
<evidence type="ECO:0000256" key="2">
    <source>
        <dbReference type="ARBA" id="ARBA00009045"/>
    </source>
</evidence>
<keyword evidence="4" id="KW-0378">Hydrolase</keyword>
<dbReference type="EMBL" id="JABELV010000078">
    <property type="protein sequence ID" value="KAG7531956.1"/>
    <property type="molecule type" value="Genomic_DNA"/>
</dbReference>
<dbReference type="GO" id="GO:0006465">
    <property type="term" value="P:signal peptide processing"/>
    <property type="evidence" value="ECO:0007669"/>
    <property type="project" value="TreeGrafter"/>
</dbReference>
<evidence type="ECO:0000256" key="3">
    <source>
        <dbReference type="ARBA" id="ARBA00022692"/>
    </source>
</evidence>
<keyword evidence="6 7" id="KW-0472">Membrane</keyword>
<evidence type="ECO:0000256" key="5">
    <source>
        <dbReference type="ARBA" id="ARBA00022989"/>
    </source>
</evidence>
<feature type="transmembrane region" description="Helical" evidence="7">
    <location>
        <begin position="286"/>
        <end position="308"/>
    </location>
</feature>
<accession>A0A8K0JK33</accession>
<reference evidence="9" key="1">
    <citation type="submission" date="2020-04" db="EMBL/GenBank/DDBJ databases">
        <title>Analysis of mating type loci in Filobasidium floriforme.</title>
        <authorList>
            <person name="Nowrousian M."/>
        </authorList>
    </citation>
    <scope>NUCLEOTIDE SEQUENCE</scope>
    <source>
        <strain evidence="9">CBS 6242</strain>
    </source>
</reference>
<evidence type="ECO:0000259" key="8">
    <source>
        <dbReference type="Pfam" id="PF01694"/>
    </source>
</evidence>
<protein>
    <recommendedName>
        <fullName evidence="8">Peptidase S54 rhomboid domain-containing protein</fullName>
    </recommendedName>
</protein>
<dbReference type="PANTHER" id="PTHR43731">
    <property type="entry name" value="RHOMBOID PROTEASE"/>
    <property type="match status" value="1"/>
</dbReference>
<dbReference type="Gene3D" id="1.20.1540.10">
    <property type="entry name" value="Rhomboid-like"/>
    <property type="match status" value="1"/>
</dbReference>
<keyword evidence="3 7" id="KW-0812">Transmembrane</keyword>
<sequence length="435" mass="47794">MSFSFMPIGRSIGACSRRLPSTSTSSRTFTSTRPSFRPRVPLGRIEVKRIPIDSPEAFAAQGFGGGVPKRSIWKPIIFATTLAGSAYVAAALYTNADTNEWSEKLGQGSWWRRGSDLPTDEEIKRAKAISTAKKLQNSLNGLVKNIRDWPDSLKVPITRVYISLSETYLHTPPAQLACLGIIGFNGLVFLAWRIPRFEPFMKRYFMHWPVGANHRVITLATSVFSHQSLPHYAFNSIALYSFGSAAYQFLSRPNARDIDAINNKSDSWFGFDFGPYLGTSTTTPHFLAFFLAAGLVSSLTSHLNTVLVRLPRLLRDLSNTARVSTASALAAHSAVLPSLGASGAIYATLTLTSLAFPEASVSLIFLPFVPIQIGYGVAGMVAVDVLGLIRGWRVFDHVAHLSGAAFGFLYYSVGKDFWTWLRVKLGAQERRVADM</sequence>
<evidence type="ECO:0000256" key="1">
    <source>
        <dbReference type="ARBA" id="ARBA00004141"/>
    </source>
</evidence>
<evidence type="ECO:0000256" key="7">
    <source>
        <dbReference type="SAM" id="Phobius"/>
    </source>
</evidence>
<dbReference type="InterPro" id="IPR035952">
    <property type="entry name" value="Rhomboid-like_sf"/>
</dbReference>
<dbReference type="PANTHER" id="PTHR43731:SF14">
    <property type="entry name" value="PRESENILIN-ASSOCIATED RHOMBOID-LIKE PROTEIN, MITOCHONDRIAL"/>
    <property type="match status" value="1"/>
</dbReference>
<evidence type="ECO:0000313" key="10">
    <source>
        <dbReference type="Proteomes" id="UP000812966"/>
    </source>
</evidence>
<organism evidence="9 10">
    <name type="scientific">Filobasidium floriforme</name>
    <dbReference type="NCBI Taxonomy" id="5210"/>
    <lineage>
        <taxon>Eukaryota</taxon>
        <taxon>Fungi</taxon>
        <taxon>Dikarya</taxon>
        <taxon>Basidiomycota</taxon>
        <taxon>Agaricomycotina</taxon>
        <taxon>Tremellomycetes</taxon>
        <taxon>Filobasidiales</taxon>
        <taxon>Filobasidiaceae</taxon>
        <taxon>Filobasidium</taxon>
    </lineage>
</organism>
<comment type="similarity">
    <text evidence="2">Belongs to the peptidase S54 family.</text>
</comment>
<proteinExistence type="inferred from homology"/>
<dbReference type="InterPro" id="IPR050925">
    <property type="entry name" value="Rhomboid_protease_S54"/>
</dbReference>
<feature type="transmembrane region" description="Helical" evidence="7">
    <location>
        <begin position="361"/>
        <end position="382"/>
    </location>
</feature>
<name>A0A8K0JK33_9TREE</name>
<dbReference type="GO" id="GO:0016020">
    <property type="term" value="C:membrane"/>
    <property type="evidence" value="ECO:0007669"/>
    <property type="project" value="UniProtKB-SubCell"/>
</dbReference>
<keyword evidence="5 7" id="KW-1133">Transmembrane helix</keyword>
<evidence type="ECO:0000256" key="6">
    <source>
        <dbReference type="ARBA" id="ARBA00023136"/>
    </source>
</evidence>
<dbReference type="AlphaFoldDB" id="A0A8K0JK33"/>
<dbReference type="Pfam" id="PF01694">
    <property type="entry name" value="Rhomboid"/>
    <property type="match status" value="1"/>
</dbReference>
<feature type="transmembrane region" description="Helical" evidence="7">
    <location>
        <begin position="329"/>
        <end position="349"/>
    </location>
</feature>
<evidence type="ECO:0000256" key="4">
    <source>
        <dbReference type="ARBA" id="ARBA00022801"/>
    </source>
</evidence>